<comment type="caution">
    <text evidence="1">The sequence shown here is derived from an EMBL/GenBank/DDBJ whole genome shotgun (WGS) entry which is preliminary data.</text>
</comment>
<dbReference type="EMBL" id="BMEY01000031">
    <property type="protein sequence ID" value="GGA92061.1"/>
    <property type="molecule type" value="Genomic_DNA"/>
</dbReference>
<evidence type="ECO:0000313" key="2">
    <source>
        <dbReference type="Proteomes" id="UP000613512"/>
    </source>
</evidence>
<dbReference type="AlphaFoldDB" id="A0A916SB27"/>
<proteinExistence type="predicted"/>
<sequence length="446" mass="53284">MAEVILHQWQNNDQVQERFPYLEDMVETILQQQKNTEEVQLFLFQLEDRHEIDKEKIEYYFRVTYEINFTVQVVTISATMSYEQTSDFLLELLKREITKHDRIYLHLGQGNGSFQHVLSHLCLQHYHAQSVLLMGNGFTVEYFIRIPVTERMSDYQFYHHVQEFLHSGNYQSAKRMLKTRYNHKRINHLLDFGTNLFSLETTLASNPKLDMFDYLGETLRTLDNDPEEIAYVKSMKGIRHYDQTAFIKYLYNYASFLYENEDLVDFIVLYYRLVEETLLYAIGWDYDDRSMNHTNFKKREHATYVLDFPNWWFSRHFYKYNQALREEIARIEKKHRGRVYRSGHTFIGMEHLSERDRYFVNVYLQFNDRELIHLLDLRHEGVSGHGFADFSIEKFTTICGGVSPLAKVEPILEELGLRPEHSLFKLIGKVVLGELGKMETDVLMKQ</sequence>
<protein>
    <submittedName>
        <fullName evidence="1">Uncharacterized protein</fullName>
    </submittedName>
</protein>
<keyword evidence="2" id="KW-1185">Reference proteome</keyword>
<reference evidence="1" key="2">
    <citation type="submission" date="2020-09" db="EMBL/GenBank/DDBJ databases">
        <authorList>
            <person name="Sun Q."/>
            <person name="Zhou Y."/>
        </authorList>
    </citation>
    <scope>NUCLEOTIDE SEQUENCE</scope>
    <source>
        <strain evidence="1">CGMCC 1.12408</strain>
    </source>
</reference>
<dbReference type="RefSeq" id="WP_188386273.1">
    <property type="nucleotide sequence ID" value="NZ_BMEY01000031.1"/>
</dbReference>
<name>A0A916SB27_9BACI</name>
<evidence type="ECO:0000313" key="1">
    <source>
        <dbReference type="EMBL" id="GGA92061.1"/>
    </source>
</evidence>
<organism evidence="1 2">
    <name type="scientific">Ornithinibacillus halotolerans</name>
    <dbReference type="NCBI Taxonomy" id="1274357"/>
    <lineage>
        <taxon>Bacteria</taxon>
        <taxon>Bacillati</taxon>
        <taxon>Bacillota</taxon>
        <taxon>Bacilli</taxon>
        <taxon>Bacillales</taxon>
        <taxon>Bacillaceae</taxon>
        <taxon>Ornithinibacillus</taxon>
    </lineage>
</organism>
<gene>
    <name evidence="1" type="ORF">GCM10008025_38130</name>
</gene>
<reference evidence="1" key="1">
    <citation type="journal article" date="2014" name="Int. J. Syst. Evol. Microbiol.">
        <title>Complete genome sequence of Corynebacterium casei LMG S-19264T (=DSM 44701T), isolated from a smear-ripened cheese.</title>
        <authorList>
            <consortium name="US DOE Joint Genome Institute (JGI-PGF)"/>
            <person name="Walter F."/>
            <person name="Albersmeier A."/>
            <person name="Kalinowski J."/>
            <person name="Ruckert C."/>
        </authorList>
    </citation>
    <scope>NUCLEOTIDE SEQUENCE</scope>
    <source>
        <strain evidence="1">CGMCC 1.12408</strain>
    </source>
</reference>
<dbReference type="Proteomes" id="UP000613512">
    <property type="component" value="Unassembled WGS sequence"/>
</dbReference>
<accession>A0A916SB27</accession>